<proteinExistence type="predicted"/>
<feature type="region of interest" description="Disordered" evidence="1">
    <location>
        <begin position="237"/>
        <end position="300"/>
    </location>
</feature>
<accession>A0A285HFK7</accession>
<evidence type="ECO:0008006" key="4">
    <source>
        <dbReference type="Google" id="ProtNLM"/>
    </source>
</evidence>
<feature type="compositionally biased region" description="Basic and acidic residues" evidence="1">
    <location>
        <begin position="287"/>
        <end position="300"/>
    </location>
</feature>
<dbReference type="OrthoDB" id="3391347at2"/>
<sequence length="788" mass="82670">MDDDIARLRDELSRLDGPARLPKLAELGSMLNKRYWTAGPGQPASLPHLSAAIEVWDEAYRLLDPGDPARGQMAAQLGTYLAVRHGAHGGAVKDRDTGIFVLDEALKFPSVPPAQIAMARIYLGQLYLGRATEAMSPAAARGGFLHGAPTGAGDDADRAARLFREVLAGPAISEDIAAMTRTLLTMAEALGPLLGGNPAGLDIGKLMESMAVLQRLQQQGMPTMNWTVGDPLTYPTTVMDAPVHQPPTVPPRRSSPVPAPRSESDPPPRLQPDSPAPRSEPGSARQAAHDRLASLVPDPRRPVWDQARDLLLAGPSAVAPGDLDAFVGAAANAAAGGGVDRLLLAIGLSLREQRDGNGWGDADDSAFDDARAELRAAMADVPPDHPAAVVVVEAVGGVLDGERPLAGAITEISSYAEKISSLTPAAADLAALCRREPFQVTVPAAHPWHAMLTTAASHCQLLADVRRKPALAWEKLAREGRARDAFTAFEISMPDPAALDAVAAVTGVTPSSQPETPAPTPDEVAAAVRKLGAAALLYAHPSGTLLRLDAATARLDVPDSVPAEKLLVAGLLPHPSASEISYVSSGAQTIRLATREVASGDPLFVVNPRGDRDPAMPEIMAIRRLFYPQSLCAGRALEPVDVPGTAEDVLKHLPTAGLTHLACGVNGTEAELADGSLLDLATLHAEGGVLILGEGPADPSLLDAGFTGVVGWLRPVPPPVAALALFMLHLHLVEDRLAPVAAVAAVRRWMKDPDRPLSPLLTGAHLHTVRTTDLTRPDLWSAPAYCGR</sequence>
<name>A0A285HFK7_9ACTN</name>
<gene>
    <name evidence="2" type="ORF">SAMN05421748_104296</name>
</gene>
<dbReference type="RefSeq" id="WP_097320169.1">
    <property type="nucleotide sequence ID" value="NZ_OBDY01000004.1"/>
</dbReference>
<dbReference type="AlphaFoldDB" id="A0A285HFK7"/>
<dbReference type="Proteomes" id="UP000219612">
    <property type="component" value="Unassembled WGS sequence"/>
</dbReference>
<evidence type="ECO:0000256" key="1">
    <source>
        <dbReference type="SAM" id="MobiDB-lite"/>
    </source>
</evidence>
<evidence type="ECO:0000313" key="3">
    <source>
        <dbReference type="Proteomes" id="UP000219612"/>
    </source>
</evidence>
<reference evidence="2 3" key="1">
    <citation type="submission" date="2017-09" db="EMBL/GenBank/DDBJ databases">
        <authorList>
            <person name="Ehlers B."/>
            <person name="Leendertz F.H."/>
        </authorList>
    </citation>
    <scope>NUCLEOTIDE SEQUENCE [LARGE SCALE GENOMIC DNA]</scope>
    <source>
        <strain evidence="2 3">CGMCC 4.6857</strain>
    </source>
</reference>
<dbReference type="EMBL" id="OBDY01000004">
    <property type="protein sequence ID" value="SNY34532.1"/>
    <property type="molecule type" value="Genomic_DNA"/>
</dbReference>
<organism evidence="2 3">
    <name type="scientific">Paractinoplanes atraurantiacus</name>
    <dbReference type="NCBI Taxonomy" id="1036182"/>
    <lineage>
        <taxon>Bacteria</taxon>
        <taxon>Bacillati</taxon>
        <taxon>Actinomycetota</taxon>
        <taxon>Actinomycetes</taxon>
        <taxon>Micromonosporales</taxon>
        <taxon>Micromonosporaceae</taxon>
        <taxon>Paractinoplanes</taxon>
    </lineage>
</organism>
<protein>
    <recommendedName>
        <fullName evidence="4">CHAT domain-containing protein</fullName>
    </recommendedName>
</protein>
<keyword evidence="3" id="KW-1185">Reference proteome</keyword>
<evidence type="ECO:0000313" key="2">
    <source>
        <dbReference type="EMBL" id="SNY34532.1"/>
    </source>
</evidence>